<dbReference type="Gene3D" id="3.40.50.2000">
    <property type="entry name" value="Glycogen Phosphorylase B"/>
    <property type="match status" value="1"/>
</dbReference>
<dbReference type="AlphaFoldDB" id="A0AAD6U0W4"/>
<keyword evidence="8" id="KW-1133">Transmembrane helix</keyword>
<keyword evidence="9" id="KW-0472">Membrane</keyword>
<evidence type="ECO:0000256" key="8">
    <source>
        <dbReference type="ARBA" id="ARBA00022989"/>
    </source>
</evidence>
<evidence type="ECO:0000256" key="7">
    <source>
        <dbReference type="ARBA" id="ARBA00022824"/>
    </source>
</evidence>
<evidence type="ECO:0000313" key="13">
    <source>
        <dbReference type="EMBL" id="KAJ7084445.1"/>
    </source>
</evidence>
<feature type="signal peptide" evidence="12">
    <location>
        <begin position="1"/>
        <end position="24"/>
    </location>
</feature>
<dbReference type="Pfam" id="PF08660">
    <property type="entry name" value="Alg14"/>
    <property type="match status" value="1"/>
</dbReference>
<comment type="caution">
    <text evidence="13">The sequence shown here is derived from an EMBL/GenBank/DDBJ whole genome shotgun (WGS) entry which is preliminary data.</text>
</comment>
<evidence type="ECO:0000313" key="14">
    <source>
        <dbReference type="Proteomes" id="UP001222325"/>
    </source>
</evidence>
<evidence type="ECO:0000256" key="9">
    <source>
        <dbReference type="ARBA" id="ARBA00023136"/>
    </source>
</evidence>
<dbReference type="GO" id="GO:0004577">
    <property type="term" value="F:N-acetylglucosaminyldiphosphodolichol N-acetylglucosaminyltransferase activity"/>
    <property type="evidence" value="ECO:0007669"/>
    <property type="project" value="TreeGrafter"/>
</dbReference>
<keyword evidence="14" id="KW-1185">Reference proteome</keyword>
<protein>
    <recommendedName>
        <fullName evidence="5 11">UDP-N-acetylglucosamine transferase subunit ALG14</fullName>
    </recommendedName>
    <alternativeName>
        <fullName evidence="10 11">Asparagine-linked glycosylation protein 14</fullName>
    </alternativeName>
</protein>
<evidence type="ECO:0000256" key="1">
    <source>
        <dbReference type="ARBA" id="ARBA00004389"/>
    </source>
</evidence>
<proteinExistence type="inferred from homology"/>
<reference evidence="13" key="1">
    <citation type="submission" date="2023-03" db="EMBL/GenBank/DDBJ databases">
        <title>Massive genome expansion in bonnet fungi (Mycena s.s.) driven by repeated elements and novel gene families across ecological guilds.</title>
        <authorList>
            <consortium name="Lawrence Berkeley National Laboratory"/>
            <person name="Harder C.B."/>
            <person name="Miyauchi S."/>
            <person name="Viragh M."/>
            <person name="Kuo A."/>
            <person name="Thoen E."/>
            <person name="Andreopoulos B."/>
            <person name="Lu D."/>
            <person name="Skrede I."/>
            <person name="Drula E."/>
            <person name="Henrissat B."/>
            <person name="Morin E."/>
            <person name="Kohler A."/>
            <person name="Barry K."/>
            <person name="LaButti K."/>
            <person name="Morin E."/>
            <person name="Salamov A."/>
            <person name="Lipzen A."/>
            <person name="Mereny Z."/>
            <person name="Hegedus B."/>
            <person name="Baldrian P."/>
            <person name="Stursova M."/>
            <person name="Weitz H."/>
            <person name="Taylor A."/>
            <person name="Grigoriev I.V."/>
            <person name="Nagy L.G."/>
            <person name="Martin F."/>
            <person name="Kauserud H."/>
        </authorList>
    </citation>
    <scope>NUCLEOTIDE SEQUENCE</scope>
    <source>
        <strain evidence="13">CBHHK173m</strain>
    </source>
</reference>
<evidence type="ECO:0000256" key="11">
    <source>
        <dbReference type="RuleBase" id="RU362127"/>
    </source>
</evidence>
<evidence type="ECO:0000256" key="5">
    <source>
        <dbReference type="ARBA" id="ARBA00017467"/>
    </source>
</evidence>
<comment type="subcellular location">
    <subcellularLocation>
        <location evidence="1 11">Endoplasmic reticulum membrane</location>
        <topology evidence="1 11">Single-pass membrane protein</topology>
    </subcellularLocation>
    <subcellularLocation>
        <location evidence="2">Nucleus membrane</location>
        <topology evidence="2">Single-pass membrane protein</topology>
    </subcellularLocation>
</comment>
<keyword evidence="12" id="KW-0732">Signal</keyword>
<feature type="chain" id="PRO_5042226387" description="UDP-N-acetylglucosamine transferase subunit ALG14" evidence="12">
    <location>
        <begin position="25"/>
        <end position="216"/>
    </location>
</feature>
<organism evidence="13 14">
    <name type="scientific">Mycena belliarum</name>
    <dbReference type="NCBI Taxonomy" id="1033014"/>
    <lineage>
        <taxon>Eukaryota</taxon>
        <taxon>Fungi</taxon>
        <taxon>Dikarya</taxon>
        <taxon>Basidiomycota</taxon>
        <taxon>Agaricomycotina</taxon>
        <taxon>Agaricomycetes</taxon>
        <taxon>Agaricomycetidae</taxon>
        <taxon>Agaricales</taxon>
        <taxon>Marasmiineae</taxon>
        <taxon>Mycenaceae</taxon>
        <taxon>Mycena</taxon>
    </lineage>
</organism>
<evidence type="ECO:0000256" key="10">
    <source>
        <dbReference type="ARBA" id="ARBA00032062"/>
    </source>
</evidence>
<gene>
    <name evidence="11" type="primary">ALG14</name>
    <name evidence="13" type="ORF">B0H15DRAFT_923729</name>
</gene>
<dbReference type="GO" id="GO:0031965">
    <property type="term" value="C:nuclear membrane"/>
    <property type="evidence" value="ECO:0007669"/>
    <property type="project" value="UniProtKB-SubCell"/>
</dbReference>
<comment type="subunit">
    <text evidence="4 11">Heterodimer with ALG13 to form a functional enzyme.</text>
</comment>
<sequence length="216" mass="23896">MHLAFASAAIFVLYRLLCVFPSRTHVVKRKRTKSLAVFLGSGGHTTEALTLISALSFDHYSPRTYVVSKGDSFSSQKASELEVSKGTAVSPPQYTILTIPRARRVHQSIMTTPGTAFYSLLWCIYHVAFSRGGRAAFADLLILNGPGTCFVLCIAVCFNKFFGLPAPRIIYIESFARVNSLSLSGKLLYPFVDRFIVQWPQLLEIARGAEFHGLLV</sequence>
<evidence type="ECO:0000256" key="3">
    <source>
        <dbReference type="ARBA" id="ARBA00009731"/>
    </source>
</evidence>
<evidence type="ECO:0000256" key="4">
    <source>
        <dbReference type="ARBA" id="ARBA00011335"/>
    </source>
</evidence>
<keyword evidence="6" id="KW-0812">Transmembrane</keyword>
<dbReference type="GO" id="GO:0043541">
    <property type="term" value="C:UDP-N-acetylglucosamine transferase complex"/>
    <property type="evidence" value="ECO:0007669"/>
    <property type="project" value="TreeGrafter"/>
</dbReference>
<evidence type="ECO:0000256" key="6">
    <source>
        <dbReference type="ARBA" id="ARBA00022692"/>
    </source>
</evidence>
<dbReference type="InterPro" id="IPR013969">
    <property type="entry name" value="Oligosacch_biosynth_Alg14"/>
</dbReference>
<dbReference type="PANTHER" id="PTHR12154:SF4">
    <property type="entry name" value="UDP-N-ACETYLGLUCOSAMINE TRANSFERASE SUBUNIT ALG14 HOMOLOG"/>
    <property type="match status" value="1"/>
</dbReference>
<dbReference type="Proteomes" id="UP001222325">
    <property type="component" value="Unassembled WGS sequence"/>
</dbReference>
<dbReference type="GO" id="GO:0006488">
    <property type="term" value="P:dolichol-linked oligosaccharide biosynthetic process"/>
    <property type="evidence" value="ECO:0007669"/>
    <property type="project" value="InterPro"/>
</dbReference>
<keyword evidence="7 11" id="KW-0256">Endoplasmic reticulum</keyword>
<dbReference type="PANTHER" id="PTHR12154">
    <property type="entry name" value="GLYCOSYL TRANSFERASE-RELATED"/>
    <property type="match status" value="1"/>
</dbReference>
<dbReference type="EMBL" id="JARJCN010000038">
    <property type="protein sequence ID" value="KAJ7084445.1"/>
    <property type="molecule type" value="Genomic_DNA"/>
</dbReference>
<evidence type="ECO:0000256" key="12">
    <source>
        <dbReference type="SAM" id="SignalP"/>
    </source>
</evidence>
<comment type="function">
    <text evidence="11">Involved in protein N-glycosylation. Essential for the second step of the dolichol-linked oligosaccharide pathway. Anchors the catalytic subunit ALG13 to the ER.</text>
</comment>
<name>A0AAD6U0W4_9AGAR</name>
<evidence type="ECO:0000256" key="2">
    <source>
        <dbReference type="ARBA" id="ARBA00004590"/>
    </source>
</evidence>
<comment type="similarity">
    <text evidence="3 11">Belongs to the ALG14 family.</text>
</comment>
<accession>A0AAD6U0W4</accession>